<proteinExistence type="inferred from homology"/>
<dbReference type="RefSeq" id="WP_151430986.1">
    <property type="nucleotide sequence ID" value="NZ_JANJZI010000007.1"/>
</dbReference>
<evidence type="ECO:0000256" key="4">
    <source>
        <dbReference type="SAM" id="MobiDB-lite"/>
    </source>
</evidence>
<dbReference type="GO" id="GO:0005694">
    <property type="term" value="C:chromosome"/>
    <property type="evidence" value="ECO:0007669"/>
    <property type="project" value="TreeGrafter"/>
</dbReference>
<sequence>MAKPERRGGLGRGLSSLLPGSYEAPAPAAPAPEGQRLTVQVEDIEEVPASSRPASRVVVSEEGADTVLSEPIPREVSAFVPALVRETAETRTTDEVSLDSIFPNPDQPRTQFKKEEIEELAASIEKDGLLQPILVRQMGDGTYQIIAGERRWQASKAAGLKKVPIRIKEADDNLALELALIENIQRSDLNPIEEAYGYRRLMERRSMTQAEVAQAVSKGRSTVANALRLLDLPEEAQQLLYEEKITAGHARAILSVSTPEGRAKLTEKIVEGNMTVREAESLARLLSGKKDSSPTSTRPATPPVFKSVAKTLRETLKTNVRVKSSKGKNKIEIEFKDEEDLQRLFDEILGMKEESSAIEE</sequence>
<dbReference type="InterPro" id="IPR003115">
    <property type="entry name" value="ParB_N"/>
</dbReference>
<dbReference type="Gene3D" id="1.10.10.2830">
    <property type="match status" value="1"/>
</dbReference>
<dbReference type="PANTHER" id="PTHR33375">
    <property type="entry name" value="CHROMOSOME-PARTITIONING PROTEIN PARB-RELATED"/>
    <property type="match status" value="1"/>
</dbReference>
<feature type="region of interest" description="Disordered" evidence="4">
    <location>
        <begin position="1"/>
        <end position="34"/>
    </location>
</feature>
<gene>
    <name evidence="6" type="ORF">F8D48_07820</name>
</gene>
<feature type="domain" description="ParB-like N-terminal" evidence="5">
    <location>
        <begin position="94"/>
        <end position="184"/>
    </location>
</feature>
<dbReference type="SUPFAM" id="SSF110849">
    <property type="entry name" value="ParB/Sulfiredoxin"/>
    <property type="match status" value="1"/>
</dbReference>
<dbReference type="Pfam" id="PF17762">
    <property type="entry name" value="HTH_ParB"/>
    <property type="match status" value="1"/>
</dbReference>
<dbReference type="InterPro" id="IPR041468">
    <property type="entry name" value="HTH_ParB/Spo0J"/>
</dbReference>
<dbReference type="Proteomes" id="UP000479639">
    <property type="component" value="Unassembled WGS sequence"/>
</dbReference>
<dbReference type="CDD" id="cd16393">
    <property type="entry name" value="SPO0J_N"/>
    <property type="match status" value="1"/>
</dbReference>
<keyword evidence="3" id="KW-0238">DNA-binding</keyword>
<feature type="compositionally biased region" description="Low complexity" evidence="4">
    <location>
        <begin position="13"/>
        <end position="26"/>
    </location>
</feature>
<evidence type="ECO:0000256" key="2">
    <source>
        <dbReference type="ARBA" id="ARBA00022829"/>
    </source>
</evidence>
<dbReference type="FunFam" id="1.10.10.2830:FF:000001">
    <property type="entry name" value="Chromosome partitioning protein ParB"/>
    <property type="match status" value="1"/>
</dbReference>
<comment type="similarity">
    <text evidence="1">Belongs to the ParB family.</text>
</comment>
<dbReference type="SMART" id="SM00470">
    <property type="entry name" value="ParB"/>
    <property type="match status" value="1"/>
</dbReference>
<evidence type="ECO:0000313" key="7">
    <source>
        <dbReference type="Proteomes" id="UP000479639"/>
    </source>
</evidence>
<dbReference type="InterPro" id="IPR050336">
    <property type="entry name" value="Chromosome_partition/occlusion"/>
</dbReference>
<dbReference type="AlphaFoldDB" id="A0A7C8BTR8"/>
<protein>
    <submittedName>
        <fullName evidence="6">ParB/RepB/Spo0J family partition protein</fullName>
    </submittedName>
</protein>
<dbReference type="Pfam" id="PF02195">
    <property type="entry name" value="ParB_N"/>
    <property type="match status" value="1"/>
</dbReference>
<organism evidence="6 7">
    <name type="scientific">Adlercreutzia muris</name>
    <dbReference type="NCBI Taxonomy" id="1796610"/>
    <lineage>
        <taxon>Bacteria</taxon>
        <taxon>Bacillati</taxon>
        <taxon>Actinomycetota</taxon>
        <taxon>Coriobacteriia</taxon>
        <taxon>Eggerthellales</taxon>
        <taxon>Eggerthellaceae</taxon>
        <taxon>Adlercreutzia</taxon>
    </lineage>
</organism>
<dbReference type="GO" id="GO:0003677">
    <property type="term" value="F:DNA binding"/>
    <property type="evidence" value="ECO:0007669"/>
    <property type="project" value="UniProtKB-KW"/>
</dbReference>
<accession>A0A7C8BTR8</accession>
<evidence type="ECO:0000259" key="5">
    <source>
        <dbReference type="SMART" id="SM00470"/>
    </source>
</evidence>
<evidence type="ECO:0000313" key="6">
    <source>
        <dbReference type="EMBL" id="KAB1645860.1"/>
    </source>
</evidence>
<comment type="caution">
    <text evidence="6">The sequence shown here is derived from an EMBL/GenBank/DDBJ whole genome shotgun (WGS) entry which is preliminary data.</text>
</comment>
<reference evidence="6 7" key="1">
    <citation type="submission" date="2019-09" db="EMBL/GenBank/DDBJ databases">
        <title>Whole genome shotgun sequencing (WGS) of Ellagibacter isourolithinifaciens DSM 104140(T) and Adlercreutzia muris DSM 29508(T).</title>
        <authorList>
            <person name="Stoll D.A."/>
            <person name="Danylec N."/>
            <person name="Huch M."/>
        </authorList>
    </citation>
    <scope>NUCLEOTIDE SEQUENCE [LARGE SCALE GENOMIC DNA]</scope>
    <source>
        <strain evidence="6 7">DSM 29508</strain>
    </source>
</reference>
<dbReference type="FunFam" id="3.90.1530.30:FF:000001">
    <property type="entry name" value="Chromosome partitioning protein ParB"/>
    <property type="match status" value="1"/>
</dbReference>
<keyword evidence="7" id="KW-1185">Reference proteome</keyword>
<dbReference type="GO" id="GO:0007059">
    <property type="term" value="P:chromosome segregation"/>
    <property type="evidence" value="ECO:0007669"/>
    <property type="project" value="UniProtKB-KW"/>
</dbReference>
<dbReference type="InterPro" id="IPR004437">
    <property type="entry name" value="ParB/RepB/Spo0J"/>
</dbReference>
<evidence type="ECO:0000256" key="3">
    <source>
        <dbReference type="ARBA" id="ARBA00023125"/>
    </source>
</evidence>
<dbReference type="NCBIfam" id="TIGR00180">
    <property type="entry name" value="parB_part"/>
    <property type="match status" value="1"/>
</dbReference>
<keyword evidence="2" id="KW-0159">Chromosome partition</keyword>
<dbReference type="Gene3D" id="3.90.1530.30">
    <property type="match status" value="1"/>
</dbReference>
<dbReference type="PANTHER" id="PTHR33375:SF1">
    <property type="entry name" value="CHROMOSOME-PARTITIONING PROTEIN PARB-RELATED"/>
    <property type="match status" value="1"/>
</dbReference>
<evidence type="ECO:0000256" key="1">
    <source>
        <dbReference type="ARBA" id="ARBA00006295"/>
    </source>
</evidence>
<dbReference type="InterPro" id="IPR036086">
    <property type="entry name" value="ParB/Sulfiredoxin_sf"/>
</dbReference>
<dbReference type="EMBL" id="WAJS01000022">
    <property type="protein sequence ID" value="KAB1645860.1"/>
    <property type="molecule type" value="Genomic_DNA"/>
</dbReference>
<name>A0A7C8BTR8_9ACTN</name>